<keyword evidence="2" id="KW-0472">Membrane</keyword>
<dbReference type="Proteomes" id="UP000007799">
    <property type="component" value="Unassembled WGS sequence"/>
</dbReference>
<organism evidence="4">
    <name type="scientific">Salpingoeca rosetta (strain ATCC 50818 / BSB-021)</name>
    <dbReference type="NCBI Taxonomy" id="946362"/>
    <lineage>
        <taxon>Eukaryota</taxon>
        <taxon>Choanoflagellata</taxon>
        <taxon>Craspedida</taxon>
        <taxon>Salpingoecidae</taxon>
        <taxon>Salpingoeca</taxon>
    </lineage>
</organism>
<evidence type="ECO:0000256" key="1">
    <source>
        <dbReference type="SAM" id="MobiDB-lite"/>
    </source>
</evidence>
<dbReference type="InParanoid" id="F2TZF3"/>
<accession>F2TZF3</accession>
<proteinExistence type="predicted"/>
<evidence type="ECO:0000256" key="2">
    <source>
        <dbReference type="SAM" id="Phobius"/>
    </source>
</evidence>
<gene>
    <name evidence="3" type="ORF">PTSG_11809</name>
</gene>
<feature type="region of interest" description="Disordered" evidence="1">
    <location>
        <begin position="64"/>
        <end position="83"/>
    </location>
</feature>
<dbReference type="AlphaFoldDB" id="F2TZF3"/>
<evidence type="ECO:0000313" key="4">
    <source>
        <dbReference type="Proteomes" id="UP000007799"/>
    </source>
</evidence>
<keyword evidence="2" id="KW-0812">Transmembrane</keyword>
<evidence type="ECO:0000313" key="3">
    <source>
        <dbReference type="EMBL" id="EGD78977.1"/>
    </source>
</evidence>
<dbReference type="KEGG" id="sre:PTSG_11809"/>
<dbReference type="RefSeq" id="XP_004997933.1">
    <property type="nucleotide sequence ID" value="XM_004997876.1"/>
</dbReference>
<dbReference type="GeneID" id="16078528"/>
<dbReference type="EMBL" id="GL832957">
    <property type="protein sequence ID" value="EGD78977.1"/>
    <property type="molecule type" value="Genomic_DNA"/>
</dbReference>
<sequence>MPQTYEFDTEPYLIDEERQRQLKELQLERERRRKRRRCGLFFCVGIIAVAAICAVPIIYVSRPPAKENDNDASQDSTSNTDTEAAIQTEAGCTQTCEEHIHECVGMSVGGVSLDDFVSCLTRDEHHTTVALLSLGACMSSCEDGPCGSVTGPVEELHKLQCWERCAFAAADVNCDWVRNVFNIHCTRWKGCGIHDNVQQHKQLQYLHKHKHQYHKHAHCDSNANKEGDDQ</sequence>
<reference evidence="3" key="1">
    <citation type="submission" date="2009-08" db="EMBL/GenBank/DDBJ databases">
        <title>Annotation of Salpingoeca rosetta.</title>
        <authorList>
            <consortium name="The Broad Institute Genome Sequencing Platform"/>
            <person name="Russ C."/>
            <person name="Cuomo C."/>
            <person name="Burger G."/>
            <person name="Gray M.W."/>
            <person name="Holland P.W.H."/>
            <person name="King N."/>
            <person name="Lang F.B.F."/>
            <person name="Roger A.J."/>
            <person name="Ruiz-Trillo I."/>
            <person name="Young S.K."/>
            <person name="Zeng Q."/>
            <person name="Gargeya S."/>
            <person name="Alvarado L."/>
            <person name="Berlin A."/>
            <person name="Chapman S.B."/>
            <person name="Chen Z."/>
            <person name="Freedman E."/>
            <person name="Gellesch M."/>
            <person name="Goldberg J."/>
            <person name="Griggs A."/>
            <person name="Gujja S."/>
            <person name="Heilman E."/>
            <person name="Heiman D."/>
            <person name="Howarth C."/>
            <person name="Mehta T."/>
            <person name="Neiman D."/>
            <person name="Pearson M."/>
            <person name="Roberts A."/>
            <person name="Saif S."/>
            <person name="Shea T."/>
            <person name="Shenoy N."/>
            <person name="Sisk P."/>
            <person name="Stolte C."/>
            <person name="Sykes S."/>
            <person name="White J."/>
            <person name="Yandava C."/>
            <person name="Haas B."/>
            <person name="Nusbaum C."/>
            <person name="Birren B."/>
        </authorList>
    </citation>
    <scope>NUCLEOTIDE SEQUENCE [LARGE SCALE GENOMIC DNA]</scope>
    <source>
        <strain evidence="3">ATCC 50818</strain>
    </source>
</reference>
<protein>
    <submittedName>
        <fullName evidence="3">Uncharacterized protein</fullName>
    </submittedName>
</protein>
<keyword evidence="4" id="KW-1185">Reference proteome</keyword>
<feature type="compositionally biased region" description="Polar residues" evidence="1">
    <location>
        <begin position="71"/>
        <end position="82"/>
    </location>
</feature>
<feature type="transmembrane region" description="Helical" evidence="2">
    <location>
        <begin position="39"/>
        <end position="60"/>
    </location>
</feature>
<keyword evidence="2" id="KW-1133">Transmembrane helix</keyword>
<name>F2TZF3_SALR5</name>